<keyword evidence="9" id="KW-1185">Reference proteome</keyword>
<keyword evidence="6" id="KW-0695">RNA-directed DNA polymerase</keyword>
<dbReference type="PANTHER" id="PTHR34072:SF57">
    <property type="entry name" value="RNA-DIRECTED DNA POLYMERASE"/>
    <property type="match status" value="1"/>
</dbReference>
<dbReference type="GO" id="GO:0016787">
    <property type="term" value="F:hydrolase activity"/>
    <property type="evidence" value="ECO:0007669"/>
    <property type="project" value="UniProtKB-KW"/>
</dbReference>
<organism evidence="8 9">
    <name type="scientific">Mucuna pruriens</name>
    <name type="common">Velvet bean</name>
    <name type="synonym">Dolichos pruriens</name>
    <dbReference type="NCBI Taxonomy" id="157652"/>
    <lineage>
        <taxon>Eukaryota</taxon>
        <taxon>Viridiplantae</taxon>
        <taxon>Streptophyta</taxon>
        <taxon>Embryophyta</taxon>
        <taxon>Tracheophyta</taxon>
        <taxon>Spermatophyta</taxon>
        <taxon>Magnoliopsida</taxon>
        <taxon>eudicotyledons</taxon>
        <taxon>Gunneridae</taxon>
        <taxon>Pentapetalae</taxon>
        <taxon>rosids</taxon>
        <taxon>fabids</taxon>
        <taxon>Fabales</taxon>
        <taxon>Fabaceae</taxon>
        <taxon>Papilionoideae</taxon>
        <taxon>50 kb inversion clade</taxon>
        <taxon>NPAAA clade</taxon>
        <taxon>indigoferoid/millettioid clade</taxon>
        <taxon>Phaseoleae</taxon>
        <taxon>Mucuna</taxon>
    </lineage>
</organism>
<dbReference type="AlphaFoldDB" id="A0A371GAH1"/>
<name>A0A371GAH1_MUCPR</name>
<proteinExistence type="predicted"/>
<dbReference type="OrthoDB" id="1436587at2759"/>
<evidence type="ECO:0000313" key="9">
    <source>
        <dbReference type="Proteomes" id="UP000257109"/>
    </source>
</evidence>
<evidence type="ECO:0000256" key="3">
    <source>
        <dbReference type="ARBA" id="ARBA00022722"/>
    </source>
</evidence>
<evidence type="ECO:0000256" key="4">
    <source>
        <dbReference type="ARBA" id="ARBA00022759"/>
    </source>
</evidence>
<dbReference type="InterPro" id="IPR043502">
    <property type="entry name" value="DNA/RNA_pol_sf"/>
</dbReference>
<dbReference type="Gene3D" id="3.10.20.370">
    <property type="match status" value="1"/>
</dbReference>
<dbReference type="GO" id="GO:0003964">
    <property type="term" value="F:RNA-directed DNA polymerase activity"/>
    <property type="evidence" value="ECO:0007669"/>
    <property type="project" value="UniProtKB-KW"/>
</dbReference>
<keyword evidence="5" id="KW-0378">Hydrolase</keyword>
<evidence type="ECO:0000256" key="2">
    <source>
        <dbReference type="ARBA" id="ARBA00022695"/>
    </source>
</evidence>
<keyword evidence="3" id="KW-0540">Nuclease</keyword>
<dbReference type="GO" id="GO:0004519">
    <property type="term" value="F:endonuclease activity"/>
    <property type="evidence" value="ECO:0007669"/>
    <property type="project" value="UniProtKB-KW"/>
</dbReference>
<keyword evidence="4" id="KW-0255">Endonuclease</keyword>
<sequence>MCDASNLVLRTILGQRVGKRSYAIAYASCILDLAQANYTTIKNELLAIVFSLDKFRSYLLSSKIIVFFDHLALKFLLKKLDVKLRLICWMRLLQESDIEIREKSGVENLDDHVCGNFAVIKWALWIASNSLEVGFIGPPFSRMPTISLPPVSSAKEQKQPSPR</sequence>
<protein>
    <submittedName>
        <fullName evidence="8">Retrovirus-related Pol polyprotein from transposon opus</fullName>
    </submittedName>
</protein>
<dbReference type="PANTHER" id="PTHR34072">
    <property type="entry name" value="ENZYMATIC POLYPROTEIN-RELATED"/>
    <property type="match status" value="1"/>
</dbReference>
<evidence type="ECO:0000313" key="8">
    <source>
        <dbReference type="EMBL" id="RDX87557.1"/>
    </source>
</evidence>
<dbReference type="InterPro" id="IPR041373">
    <property type="entry name" value="RT_RNaseH"/>
</dbReference>
<evidence type="ECO:0000256" key="6">
    <source>
        <dbReference type="ARBA" id="ARBA00022918"/>
    </source>
</evidence>
<gene>
    <name evidence="8" type="primary">pol</name>
    <name evidence="8" type="ORF">CR513_30954</name>
</gene>
<dbReference type="Proteomes" id="UP000257109">
    <property type="component" value="Unassembled WGS sequence"/>
</dbReference>
<dbReference type="SUPFAM" id="SSF56672">
    <property type="entry name" value="DNA/RNA polymerases"/>
    <property type="match status" value="1"/>
</dbReference>
<feature type="domain" description="Reverse transcriptase RNase H-like" evidence="7">
    <location>
        <begin position="2"/>
        <end position="95"/>
    </location>
</feature>
<comment type="caution">
    <text evidence="8">The sequence shown here is derived from an EMBL/GenBank/DDBJ whole genome shotgun (WGS) entry which is preliminary data.</text>
</comment>
<evidence type="ECO:0000259" key="7">
    <source>
        <dbReference type="Pfam" id="PF17917"/>
    </source>
</evidence>
<dbReference type="Pfam" id="PF17917">
    <property type="entry name" value="RT_RNaseH"/>
    <property type="match status" value="1"/>
</dbReference>
<reference evidence="8" key="1">
    <citation type="submission" date="2018-05" db="EMBL/GenBank/DDBJ databases">
        <title>Draft genome of Mucuna pruriens seed.</title>
        <authorList>
            <person name="Nnadi N.E."/>
            <person name="Vos R."/>
            <person name="Hasami M.H."/>
            <person name="Devisetty U.K."/>
            <person name="Aguiy J.C."/>
        </authorList>
    </citation>
    <scope>NUCLEOTIDE SEQUENCE [LARGE SCALE GENOMIC DNA]</scope>
    <source>
        <strain evidence="8">JCA_2017</strain>
    </source>
</reference>
<dbReference type="EMBL" id="QJKJ01006197">
    <property type="protein sequence ID" value="RDX87557.1"/>
    <property type="molecule type" value="Genomic_DNA"/>
</dbReference>
<accession>A0A371GAH1</accession>
<feature type="non-terminal residue" evidence="8">
    <location>
        <position position="1"/>
    </location>
</feature>
<keyword evidence="1" id="KW-0808">Transferase</keyword>
<evidence type="ECO:0000256" key="1">
    <source>
        <dbReference type="ARBA" id="ARBA00022679"/>
    </source>
</evidence>
<keyword evidence="2" id="KW-0548">Nucleotidyltransferase</keyword>
<evidence type="ECO:0000256" key="5">
    <source>
        <dbReference type="ARBA" id="ARBA00022801"/>
    </source>
</evidence>